<dbReference type="GO" id="GO:0055037">
    <property type="term" value="C:recycling endosome"/>
    <property type="evidence" value="ECO:0007669"/>
    <property type="project" value="UniProtKB-SubCell"/>
</dbReference>
<feature type="domain" description="C2" evidence="7">
    <location>
        <begin position="1"/>
        <end position="73"/>
    </location>
</feature>
<evidence type="ECO:0000259" key="8">
    <source>
        <dbReference type="PROSITE" id="PS51511"/>
    </source>
</evidence>
<evidence type="ECO:0000256" key="6">
    <source>
        <dbReference type="SAM" id="MobiDB-lite"/>
    </source>
</evidence>
<dbReference type="InterPro" id="IPR037245">
    <property type="entry name" value="FIP-RBD_C_sf"/>
</dbReference>
<dbReference type="InterPro" id="IPR037789">
    <property type="entry name" value="FIP_classI"/>
</dbReference>
<dbReference type="GO" id="GO:0031267">
    <property type="term" value="F:small GTPase binding"/>
    <property type="evidence" value="ECO:0007669"/>
    <property type="project" value="InterPro"/>
</dbReference>
<feature type="region of interest" description="Disordered" evidence="6">
    <location>
        <begin position="863"/>
        <end position="925"/>
    </location>
</feature>
<feature type="compositionally biased region" description="Basic and acidic residues" evidence="6">
    <location>
        <begin position="975"/>
        <end position="1000"/>
    </location>
</feature>
<feature type="region of interest" description="Disordered" evidence="6">
    <location>
        <begin position="393"/>
        <end position="490"/>
    </location>
</feature>
<protein>
    <submittedName>
        <fullName evidence="9">RFIP1 protein</fullName>
    </submittedName>
</protein>
<keyword evidence="3" id="KW-0597">Phosphoprotein</keyword>
<sequence>LGRDKFRTSVAERCRGEPLWREEATFELPGRPAALRLTVLHRALTGADKFLGRAEVELGPLREDGGRRHTRWYKLRSKPGKKEKERGEIEVDIQFMRSNMTASMFDLSMKDKPRSPFGKLKDKLKGKRSSGLSDTASAIVPSTSHSPADSEDEAVEKEKKKSKFKALFSKPGLHKTSLSQSMSVLPTQQPLTQRVRLRPSDFQAQWDEESETSPASERESPSPLFKSRKPAFLDSRQLTQGTTNHTKKDGLSLFSGLKSKNDPVSKSSLCINGSHVYMEETTTKDKTPASSPSPHNLRRKQLFASEENLSSRSTKPPEEMGRTSPGQAFSGSTSLETFKSMTLPSYKLLSSEEHLDTSIQASIEPVRETKKPDLKKSALLSLVAGKKETVKPSDADIIPDRTLQSEENTIPEEKSEEEARCPEAPADLGRGSPSGDALHAEEAITTKQLLSPCGEEQKPEKAAPAKTKAVKPRLGLSPEEEPQATLPTLAPDPLPAFLSVPRISSANNPFISEVGQTVQVPDSENITGSPASLASPAFAAELWNDKNPFTPEWDRASRALDPNSVAHFPSSHHPAASVPKVPLPGQVSARGNNPFAADWGQGPEGSEASQGLSGPGTPSVPSVCPFNDNNPFVSKRGAQAVPHSQAGSSPSCLPAGDDCSSAGHPAHGASGGSAHVALASDVPAVPDPLGTLSDPPGLAPEPHWDCAQLQPEGFVSLSKGSEAEQAQPPESELGEEQEPCAGKQWADGNEPLPQVQPSLRACTVSPGEGDAGRAGRELLVPPKPAPRVAVLLRRPPGTPQADEDAAKSIPEASAARGCLPQEGSLGTVTPAVAPRGRSRPVEKEGADGLSVCLTHVRSAVPVPGDRGPALPVIPEGGSDEELLGDCQDSCGAPAGDRGVLGNGEQPRGLTPLHGEQRELSDSSAAASMILAAPGGGAGAMPGVCEPGGLAVVPAAVRAPRVCVQRADSGLGVTSHSRECDSHSEKQQLERSAGAEERAECDFSEPSAFSSSLSSPCQPHSSSHSLLSDTPSRRAESPKKPRAEGFADKAGNSGKKKLLQARVSPSETSPNHTPWGETVSPQHRLHPVKPMNTMANKPQSKNLNVISTMNEKLLEMSVKKYDPSDPAYAYAQLTHDELIQLVLKQKDTITRKDLQVRELEDYIDNLLVRVMEETPNILRVSVSGNKKAGKM</sequence>
<feature type="compositionally biased region" description="Low complexity" evidence="6">
    <location>
        <begin position="1003"/>
        <end position="1029"/>
    </location>
</feature>
<evidence type="ECO:0000259" key="7">
    <source>
        <dbReference type="PROSITE" id="PS50004"/>
    </source>
</evidence>
<proteinExistence type="predicted"/>
<keyword evidence="10" id="KW-1185">Reference proteome</keyword>
<feature type="compositionally biased region" description="Basic and acidic residues" evidence="6">
    <location>
        <begin position="110"/>
        <end position="123"/>
    </location>
</feature>
<feature type="compositionally biased region" description="Basic and acidic residues" evidence="6">
    <location>
        <begin position="411"/>
        <end position="421"/>
    </location>
</feature>
<evidence type="ECO:0000256" key="3">
    <source>
        <dbReference type="ARBA" id="ARBA00022553"/>
    </source>
</evidence>
<dbReference type="GO" id="GO:0045055">
    <property type="term" value="P:regulated exocytosis"/>
    <property type="evidence" value="ECO:0007669"/>
    <property type="project" value="TreeGrafter"/>
</dbReference>
<dbReference type="SUPFAM" id="SSF49562">
    <property type="entry name" value="C2 domain (Calcium/lipid-binding domain, CaLB)"/>
    <property type="match status" value="1"/>
</dbReference>
<evidence type="ECO:0000256" key="5">
    <source>
        <dbReference type="ARBA" id="ARBA00022927"/>
    </source>
</evidence>
<feature type="compositionally biased region" description="Low complexity" evidence="6">
    <location>
        <begin position="660"/>
        <end position="675"/>
    </location>
</feature>
<evidence type="ECO:0000256" key="2">
    <source>
        <dbReference type="ARBA" id="ARBA00022448"/>
    </source>
</evidence>
<dbReference type="InterPro" id="IPR019018">
    <property type="entry name" value="Rab-bd_FIP-RBD"/>
</dbReference>
<evidence type="ECO:0000256" key="4">
    <source>
        <dbReference type="ARBA" id="ARBA00022753"/>
    </source>
</evidence>
<dbReference type="PROSITE" id="PS50004">
    <property type="entry name" value="C2"/>
    <property type="match status" value="1"/>
</dbReference>
<feature type="non-terminal residue" evidence="9">
    <location>
        <position position="1"/>
    </location>
</feature>
<dbReference type="Gene3D" id="2.60.40.150">
    <property type="entry name" value="C2 domain"/>
    <property type="match status" value="1"/>
</dbReference>
<evidence type="ECO:0000313" key="10">
    <source>
        <dbReference type="Proteomes" id="UP000603627"/>
    </source>
</evidence>
<evidence type="ECO:0000313" key="9">
    <source>
        <dbReference type="EMBL" id="NXE69104.1"/>
    </source>
</evidence>
<dbReference type="AlphaFoldDB" id="A0A852AB27"/>
<dbReference type="Pfam" id="PF09457">
    <property type="entry name" value="RBD-FIP"/>
    <property type="match status" value="1"/>
</dbReference>
<dbReference type="SUPFAM" id="SSF144270">
    <property type="entry name" value="Eferin C-derminal domain-like"/>
    <property type="match status" value="1"/>
</dbReference>
<feature type="region of interest" description="Disordered" evidence="6">
    <location>
        <begin position="969"/>
        <end position="1081"/>
    </location>
</feature>
<feature type="compositionally biased region" description="Polar residues" evidence="6">
    <location>
        <begin position="176"/>
        <end position="192"/>
    </location>
</feature>
<feature type="compositionally biased region" description="Polar residues" evidence="6">
    <location>
        <begin position="324"/>
        <end position="334"/>
    </location>
</feature>
<feature type="domain" description="FIP-RBD" evidence="8">
    <location>
        <begin position="1118"/>
        <end position="1180"/>
    </location>
</feature>
<feature type="compositionally biased region" description="Basic and acidic residues" evidence="6">
    <location>
        <begin position="1030"/>
        <end position="1046"/>
    </location>
</feature>
<feature type="compositionally biased region" description="Polar residues" evidence="6">
    <location>
        <begin position="262"/>
        <end position="271"/>
    </location>
</feature>
<name>A0A852AB27_CALOR</name>
<feature type="region of interest" description="Disordered" evidence="6">
    <location>
        <begin position="110"/>
        <end position="334"/>
    </location>
</feature>
<dbReference type="PROSITE" id="PS51511">
    <property type="entry name" value="FIP_RBD"/>
    <property type="match status" value="1"/>
</dbReference>
<reference evidence="9" key="1">
    <citation type="submission" date="2019-09" db="EMBL/GenBank/DDBJ databases">
        <title>Bird 10,000 Genomes (B10K) Project - Family phase.</title>
        <authorList>
            <person name="Zhang G."/>
        </authorList>
    </citation>
    <scope>NUCLEOTIDE SEQUENCE</scope>
    <source>
        <strain evidence="9">B10K-DU-015-28</strain>
        <tissue evidence="9">Muscle</tissue>
    </source>
</reference>
<dbReference type="InterPro" id="IPR000008">
    <property type="entry name" value="C2_dom"/>
</dbReference>
<keyword evidence="4" id="KW-0967">Endosome</keyword>
<dbReference type="FunFam" id="1.20.5.2440:FF:000002">
    <property type="entry name" value="rab11 family-interacting protein 2 isoform X1"/>
    <property type="match status" value="1"/>
</dbReference>
<organism evidence="9 10">
    <name type="scientific">Calcarius ornatus</name>
    <name type="common">Chestnut-collared longspur</name>
    <dbReference type="NCBI Taxonomy" id="198940"/>
    <lineage>
        <taxon>Eukaryota</taxon>
        <taxon>Metazoa</taxon>
        <taxon>Chordata</taxon>
        <taxon>Craniata</taxon>
        <taxon>Vertebrata</taxon>
        <taxon>Euteleostomi</taxon>
        <taxon>Archelosauria</taxon>
        <taxon>Archosauria</taxon>
        <taxon>Dinosauria</taxon>
        <taxon>Saurischia</taxon>
        <taxon>Theropoda</taxon>
        <taxon>Coelurosauria</taxon>
        <taxon>Aves</taxon>
        <taxon>Neognathae</taxon>
        <taxon>Neoaves</taxon>
        <taxon>Telluraves</taxon>
        <taxon>Australaves</taxon>
        <taxon>Passeriformes</taxon>
        <taxon>Passeroidea</taxon>
        <taxon>Fringillidae</taxon>
        <taxon>Emberizinae</taxon>
        <taxon>Emberizini</taxon>
        <taxon>Calcarius</taxon>
    </lineage>
</organism>
<feature type="compositionally biased region" description="Basic and acidic residues" evidence="6">
    <location>
        <begin position="277"/>
        <end position="287"/>
    </location>
</feature>
<dbReference type="EMBL" id="WBNL01000997">
    <property type="protein sequence ID" value="NXE69104.1"/>
    <property type="molecule type" value="Genomic_DNA"/>
</dbReference>
<feature type="compositionally biased region" description="Polar residues" evidence="6">
    <location>
        <begin position="130"/>
        <end position="147"/>
    </location>
</feature>
<dbReference type="Pfam" id="PF00168">
    <property type="entry name" value="C2"/>
    <property type="match status" value="1"/>
</dbReference>
<dbReference type="InterPro" id="IPR035892">
    <property type="entry name" value="C2_domain_sf"/>
</dbReference>
<dbReference type="Proteomes" id="UP000603627">
    <property type="component" value="Unassembled WGS sequence"/>
</dbReference>
<gene>
    <name evidence="9" type="primary">Rab11fip1</name>
    <name evidence="9" type="ORF">CALORN_R07907</name>
</gene>
<dbReference type="PANTHER" id="PTHR15746">
    <property type="entry name" value="RAB11-RELATED"/>
    <property type="match status" value="1"/>
</dbReference>
<feature type="non-terminal residue" evidence="9">
    <location>
        <position position="1190"/>
    </location>
</feature>
<keyword evidence="2" id="KW-0813">Transport</keyword>
<comment type="caution">
    <text evidence="9">The sequence shown here is derived from an EMBL/GenBank/DDBJ whole genome shotgun (WGS) entry which is preliminary data.</text>
</comment>
<feature type="compositionally biased region" description="Polar residues" evidence="6">
    <location>
        <begin position="1062"/>
        <end position="1071"/>
    </location>
</feature>
<dbReference type="Gene3D" id="1.20.5.2440">
    <property type="match status" value="1"/>
</dbReference>
<keyword evidence="5" id="KW-0653">Protein transport</keyword>
<feature type="region of interest" description="Disordered" evidence="6">
    <location>
        <begin position="548"/>
        <end position="846"/>
    </location>
</feature>
<dbReference type="PANTHER" id="PTHR15746:SF22">
    <property type="entry name" value="RAB11 FAMILY-INTERACTING PROTEIN 1"/>
    <property type="match status" value="1"/>
</dbReference>
<dbReference type="GO" id="GO:0015031">
    <property type="term" value="P:protein transport"/>
    <property type="evidence" value="ECO:0007669"/>
    <property type="project" value="UniProtKB-KW"/>
</dbReference>
<evidence type="ECO:0000256" key="1">
    <source>
        <dbReference type="ARBA" id="ARBA00004172"/>
    </source>
</evidence>
<comment type="subcellular location">
    <subcellularLocation>
        <location evidence="1">Recycling endosome</location>
    </subcellularLocation>
</comment>
<accession>A0A852AB27</accession>